<dbReference type="GO" id="GO:0060285">
    <property type="term" value="P:cilium-dependent cell motility"/>
    <property type="evidence" value="ECO:0007669"/>
    <property type="project" value="TreeGrafter"/>
</dbReference>
<feature type="coiled-coil region" evidence="3">
    <location>
        <begin position="1"/>
        <end position="69"/>
    </location>
</feature>
<accession>A0A8K0KGY4</accession>
<evidence type="ECO:0008006" key="9">
    <source>
        <dbReference type="Google" id="ProtNLM"/>
    </source>
</evidence>
<dbReference type="GO" id="GO:0070286">
    <property type="term" value="P:axonemal dynein complex assembly"/>
    <property type="evidence" value="ECO:0007669"/>
    <property type="project" value="InterPro"/>
</dbReference>
<dbReference type="PANTHER" id="PTHR21625">
    <property type="entry name" value="NYD-SP28 PROTEIN"/>
    <property type="match status" value="1"/>
</dbReference>
<reference evidence="7" key="2">
    <citation type="submission" date="2017-10" db="EMBL/GenBank/DDBJ databases">
        <title>Ladona fulva Genome sequencing and assembly.</title>
        <authorList>
            <person name="Murali S."/>
            <person name="Richards S."/>
            <person name="Bandaranaike D."/>
            <person name="Bellair M."/>
            <person name="Blankenburg K."/>
            <person name="Chao H."/>
            <person name="Dinh H."/>
            <person name="Doddapaneni H."/>
            <person name="Dugan-Rocha S."/>
            <person name="Elkadiri S."/>
            <person name="Gnanaolivu R."/>
            <person name="Hernandez B."/>
            <person name="Skinner E."/>
            <person name="Javaid M."/>
            <person name="Lee S."/>
            <person name="Li M."/>
            <person name="Ming W."/>
            <person name="Munidasa M."/>
            <person name="Muniz J."/>
            <person name="Nguyen L."/>
            <person name="Hughes D."/>
            <person name="Osuji N."/>
            <person name="Pu L.-L."/>
            <person name="Puazo M."/>
            <person name="Qu C."/>
            <person name="Quiroz J."/>
            <person name="Raj R."/>
            <person name="Weissenberger G."/>
            <person name="Xin Y."/>
            <person name="Zou X."/>
            <person name="Han Y."/>
            <person name="Worley K."/>
            <person name="Muzny D."/>
            <person name="Gibbs R."/>
        </authorList>
    </citation>
    <scope>NUCLEOTIDE SEQUENCE</scope>
    <source>
        <strain evidence="7">Sampled in the wild</strain>
    </source>
</reference>
<evidence type="ECO:0000256" key="3">
    <source>
        <dbReference type="SAM" id="Coils"/>
    </source>
</evidence>
<evidence type="ECO:0000313" key="7">
    <source>
        <dbReference type="EMBL" id="KAG8233505.1"/>
    </source>
</evidence>
<evidence type="ECO:0000313" key="8">
    <source>
        <dbReference type="Proteomes" id="UP000792457"/>
    </source>
</evidence>
<dbReference type="GO" id="GO:0005858">
    <property type="term" value="C:axonemal dynein complex"/>
    <property type="evidence" value="ECO:0007669"/>
    <property type="project" value="InterPro"/>
</dbReference>
<dbReference type="AlphaFoldDB" id="A0A8K0KGY4"/>
<feature type="domain" description="Dynein regulatory complex protein 1 C-terminal" evidence="6">
    <location>
        <begin position="594"/>
        <end position="653"/>
    </location>
</feature>
<dbReference type="InterPro" id="IPR039505">
    <property type="entry name" value="DRC1/2_N"/>
</dbReference>
<evidence type="ECO:0000256" key="4">
    <source>
        <dbReference type="SAM" id="MobiDB-lite"/>
    </source>
</evidence>
<dbReference type="OrthoDB" id="10260459at2759"/>
<evidence type="ECO:0000256" key="2">
    <source>
        <dbReference type="ARBA" id="ARBA00023054"/>
    </source>
</evidence>
<dbReference type="Pfam" id="PF14775">
    <property type="entry name" value="NYD-SP28_assoc"/>
    <property type="match status" value="1"/>
</dbReference>
<evidence type="ECO:0000259" key="6">
    <source>
        <dbReference type="Pfam" id="PF14775"/>
    </source>
</evidence>
<dbReference type="InterPro" id="IPR029440">
    <property type="entry name" value="DRC1_C"/>
</dbReference>
<dbReference type="EMBL" id="KZ308723">
    <property type="protein sequence ID" value="KAG8233505.1"/>
    <property type="molecule type" value="Genomic_DNA"/>
</dbReference>
<dbReference type="Proteomes" id="UP000792457">
    <property type="component" value="Unassembled WGS sequence"/>
</dbReference>
<evidence type="ECO:0000259" key="5">
    <source>
        <dbReference type="Pfam" id="PF14772"/>
    </source>
</evidence>
<name>A0A8K0KGY4_LADFU</name>
<sequence>MRQSQLQRECLEAEAESAETQLKEINECWSKITSNHDVLNLYEDMQKQRARCESLVRDKNSLIKSLEEELSQADDFYVKDLHKQTEDIALCAERIDSQVNIMKRAYKVELSLLEITIQRELEELVRKGNENWNNLYLRHGNVVEHQMEERAERVSQQQESTLNTHVDFSEKYRQAKIALESDLQLLQQEIGQIKATCVLNSEKLDYNFQVLKKKDEESTILKSKQKRKITKLLDIISNLKNSIEEIQQNTKVESVQLAEEVLKLHRNIMDIKEKSSLFSKINDCRYINIWEMNKVAAQDLIQKILDADRVIYEQQLCLDWNKPDLSFIDSTPLKIKEISTSPVLEEDNATPAEQSREQKKRLLHHIFEKVADKSGFLLEKNIHVLLKPYSKHQSTLIRIDNIFKALGVRTVKDIDILLEHFKPYLECPICKEKCARNGSSSHFQFVEKNYDSQLENGKKPDLDSQKTSDGKNMQFSPIEGIENDSKLHSNRESTEIIDKGEIEGKKLIDLSCHLIGEKSGGEISPTCKDSRIKYEFNCHNGHPLQMNTVYILKAIREFASNVHSLLNKTQKEIPECKGKEILTSTKISKEEVKDYWDSFLQILPKRKEKLWDGLLCGLKKYHVTLQDRHQLLEETSKLRSQNAELRQLLHNYINSNF</sequence>
<dbReference type="GO" id="GO:0003352">
    <property type="term" value="P:regulation of cilium movement"/>
    <property type="evidence" value="ECO:0007669"/>
    <property type="project" value="TreeGrafter"/>
</dbReference>
<dbReference type="PANTHER" id="PTHR21625:SF1">
    <property type="entry name" value="DYNEIN REGULATORY COMPLEX PROTEIN 1"/>
    <property type="match status" value="1"/>
</dbReference>
<comment type="similarity">
    <text evidence="1">Belongs to the DRC1 family.</text>
</comment>
<reference evidence="7" key="1">
    <citation type="submission" date="2013-04" db="EMBL/GenBank/DDBJ databases">
        <authorList>
            <person name="Qu J."/>
            <person name="Murali S.C."/>
            <person name="Bandaranaike D."/>
            <person name="Bellair M."/>
            <person name="Blankenburg K."/>
            <person name="Chao H."/>
            <person name="Dinh H."/>
            <person name="Doddapaneni H."/>
            <person name="Downs B."/>
            <person name="Dugan-Rocha S."/>
            <person name="Elkadiri S."/>
            <person name="Gnanaolivu R.D."/>
            <person name="Hernandez B."/>
            <person name="Javaid M."/>
            <person name="Jayaseelan J.C."/>
            <person name="Lee S."/>
            <person name="Li M."/>
            <person name="Ming W."/>
            <person name="Munidasa M."/>
            <person name="Muniz J."/>
            <person name="Nguyen L."/>
            <person name="Ongeri F."/>
            <person name="Osuji N."/>
            <person name="Pu L.-L."/>
            <person name="Puazo M."/>
            <person name="Qu C."/>
            <person name="Quiroz J."/>
            <person name="Raj R."/>
            <person name="Weissenberger G."/>
            <person name="Xin Y."/>
            <person name="Zou X."/>
            <person name="Han Y."/>
            <person name="Richards S."/>
            <person name="Worley K."/>
            <person name="Muzny D."/>
            <person name="Gibbs R."/>
        </authorList>
    </citation>
    <scope>NUCLEOTIDE SEQUENCE</scope>
    <source>
        <strain evidence="7">Sampled in the wild</strain>
    </source>
</reference>
<keyword evidence="2 3" id="KW-0175">Coiled coil</keyword>
<dbReference type="InterPro" id="IPR039750">
    <property type="entry name" value="DRC1/DRC2"/>
</dbReference>
<proteinExistence type="inferred from homology"/>
<gene>
    <name evidence="7" type="ORF">J437_LFUL011666</name>
</gene>
<feature type="region of interest" description="Disordered" evidence="4">
    <location>
        <begin position="454"/>
        <end position="477"/>
    </location>
</feature>
<feature type="domain" description="Dynein regulatory complex protein 1/2 N-terminal" evidence="5">
    <location>
        <begin position="4"/>
        <end position="88"/>
    </location>
</feature>
<comment type="caution">
    <text evidence="7">The sequence shown here is derived from an EMBL/GenBank/DDBJ whole genome shotgun (WGS) entry which is preliminary data.</text>
</comment>
<feature type="coiled-coil region" evidence="3">
    <location>
        <begin position="169"/>
        <end position="196"/>
    </location>
</feature>
<dbReference type="Pfam" id="PF14772">
    <property type="entry name" value="NYD-SP28"/>
    <property type="match status" value="1"/>
</dbReference>
<evidence type="ECO:0000256" key="1">
    <source>
        <dbReference type="ARBA" id="ARBA00009688"/>
    </source>
</evidence>
<protein>
    <recommendedName>
        <fullName evidence="9">Dynein regulatory complex protein 1</fullName>
    </recommendedName>
</protein>
<keyword evidence="8" id="KW-1185">Reference proteome</keyword>
<feature type="compositionally biased region" description="Basic and acidic residues" evidence="4">
    <location>
        <begin position="456"/>
        <end position="469"/>
    </location>
</feature>
<organism evidence="7 8">
    <name type="scientific">Ladona fulva</name>
    <name type="common">Scarce chaser dragonfly</name>
    <name type="synonym">Libellula fulva</name>
    <dbReference type="NCBI Taxonomy" id="123851"/>
    <lineage>
        <taxon>Eukaryota</taxon>
        <taxon>Metazoa</taxon>
        <taxon>Ecdysozoa</taxon>
        <taxon>Arthropoda</taxon>
        <taxon>Hexapoda</taxon>
        <taxon>Insecta</taxon>
        <taxon>Pterygota</taxon>
        <taxon>Palaeoptera</taxon>
        <taxon>Odonata</taxon>
        <taxon>Epiprocta</taxon>
        <taxon>Anisoptera</taxon>
        <taxon>Libelluloidea</taxon>
        <taxon>Libellulidae</taxon>
        <taxon>Ladona</taxon>
    </lineage>
</organism>